<evidence type="ECO:0000256" key="1">
    <source>
        <dbReference type="SAM" id="MobiDB-lite"/>
    </source>
</evidence>
<evidence type="ECO:0000313" key="2">
    <source>
        <dbReference type="EMBL" id="KAJ8382809.1"/>
    </source>
</evidence>
<dbReference type="EMBL" id="JAINUF010000001">
    <property type="protein sequence ID" value="KAJ8382809.1"/>
    <property type="molecule type" value="Genomic_DNA"/>
</dbReference>
<accession>A0A9Q1GGA9</accession>
<feature type="region of interest" description="Disordered" evidence="1">
    <location>
        <begin position="84"/>
        <end position="133"/>
    </location>
</feature>
<reference evidence="2" key="1">
    <citation type="journal article" date="2023" name="Science">
        <title>Genome structures resolve the early diversification of teleost fishes.</title>
        <authorList>
            <person name="Parey E."/>
            <person name="Louis A."/>
            <person name="Montfort J."/>
            <person name="Bouchez O."/>
            <person name="Roques C."/>
            <person name="Iampietro C."/>
            <person name="Lluch J."/>
            <person name="Castinel A."/>
            <person name="Donnadieu C."/>
            <person name="Desvignes T."/>
            <person name="Floi Bucao C."/>
            <person name="Jouanno E."/>
            <person name="Wen M."/>
            <person name="Mejri S."/>
            <person name="Dirks R."/>
            <person name="Jansen H."/>
            <person name="Henkel C."/>
            <person name="Chen W.J."/>
            <person name="Zahm M."/>
            <person name="Cabau C."/>
            <person name="Klopp C."/>
            <person name="Thompson A.W."/>
            <person name="Robinson-Rechavi M."/>
            <person name="Braasch I."/>
            <person name="Lecointre G."/>
            <person name="Bobe J."/>
            <person name="Postlethwait J.H."/>
            <person name="Berthelot C."/>
            <person name="Roest Crollius H."/>
            <person name="Guiguen Y."/>
        </authorList>
    </citation>
    <scope>NUCLEOTIDE SEQUENCE</scope>
    <source>
        <strain evidence="2">WJC10195</strain>
    </source>
</reference>
<proteinExistence type="predicted"/>
<gene>
    <name evidence="2" type="ORF">SKAU_G00035870</name>
</gene>
<name>A0A9Q1GGA9_SYNKA</name>
<sequence>MRRCRTGAVIPPRGGEETGICRAPRSPRLENRDLPVWMNRDLPVLDEPRSPRLDELLMRTSGERPGPSRRKGDVNLAARQQAHLLRANGAHPKSQTQGGTPRLSGLTPEGPELSAGLRNPRHPYRATSGRGRL</sequence>
<dbReference type="AlphaFoldDB" id="A0A9Q1GGA9"/>
<organism evidence="2 3">
    <name type="scientific">Synaphobranchus kaupii</name>
    <name type="common">Kaup's arrowtooth eel</name>
    <dbReference type="NCBI Taxonomy" id="118154"/>
    <lineage>
        <taxon>Eukaryota</taxon>
        <taxon>Metazoa</taxon>
        <taxon>Chordata</taxon>
        <taxon>Craniata</taxon>
        <taxon>Vertebrata</taxon>
        <taxon>Euteleostomi</taxon>
        <taxon>Actinopterygii</taxon>
        <taxon>Neopterygii</taxon>
        <taxon>Teleostei</taxon>
        <taxon>Anguilliformes</taxon>
        <taxon>Synaphobranchidae</taxon>
        <taxon>Synaphobranchus</taxon>
    </lineage>
</organism>
<feature type="region of interest" description="Disordered" evidence="1">
    <location>
        <begin position="1"/>
        <end position="28"/>
    </location>
</feature>
<dbReference type="Proteomes" id="UP001152622">
    <property type="component" value="Chromosome 1"/>
</dbReference>
<keyword evidence="3" id="KW-1185">Reference proteome</keyword>
<comment type="caution">
    <text evidence="2">The sequence shown here is derived from an EMBL/GenBank/DDBJ whole genome shotgun (WGS) entry which is preliminary data.</text>
</comment>
<protein>
    <submittedName>
        <fullName evidence="2">Uncharacterized protein</fullName>
    </submittedName>
</protein>
<evidence type="ECO:0000313" key="3">
    <source>
        <dbReference type="Proteomes" id="UP001152622"/>
    </source>
</evidence>